<name>A0A6V8PFR3_9ACTN</name>
<accession>A0A6V8PFR3</accession>
<dbReference type="InterPro" id="IPR012854">
    <property type="entry name" value="Cu_amine_oxidase-like_N"/>
</dbReference>
<reference evidence="2 3" key="1">
    <citation type="journal article" date="2020" name="Front. Microbiol.">
        <title>Single-cell genomics of novel Actinobacteria with the Wood-Ljungdahl pathway discovered in a serpentinizing system.</title>
        <authorList>
            <person name="Merino N."/>
            <person name="Kawai M."/>
            <person name="Boyd E.S."/>
            <person name="Colman D.R."/>
            <person name="McGlynn S.E."/>
            <person name="Nealson K.H."/>
            <person name="Kurokawa K."/>
            <person name="Hongoh Y."/>
        </authorList>
    </citation>
    <scope>NUCLEOTIDE SEQUENCE [LARGE SCALE GENOMIC DNA]</scope>
    <source>
        <strain evidence="2 3">S34</strain>
    </source>
</reference>
<evidence type="ECO:0000259" key="1">
    <source>
        <dbReference type="Pfam" id="PF07833"/>
    </source>
</evidence>
<protein>
    <recommendedName>
        <fullName evidence="1">Copper amine oxidase-like N-terminal domain-containing protein</fullName>
    </recommendedName>
</protein>
<dbReference type="InterPro" id="IPR036582">
    <property type="entry name" value="Mao_N_sf"/>
</dbReference>
<dbReference type="EMBL" id="BLRZ01000399">
    <property type="protein sequence ID" value="GFP31549.1"/>
    <property type="molecule type" value="Genomic_DNA"/>
</dbReference>
<dbReference type="SUPFAM" id="SSF55383">
    <property type="entry name" value="Copper amine oxidase, domain N"/>
    <property type="match status" value="1"/>
</dbReference>
<organism evidence="2 3">
    <name type="scientific">Candidatus Hakubella thermalkaliphila</name>
    <dbReference type="NCBI Taxonomy" id="2754717"/>
    <lineage>
        <taxon>Bacteria</taxon>
        <taxon>Bacillati</taxon>
        <taxon>Actinomycetota</taxon>
        <taxon>Actinomycetota incertae sedis</taxon>
        <taxon>Candidatus Hakubellales</taxon>
        <taxon>Candidatus Hakubellaceae</taxon>
        <taxon>Candidatus Hakubella</taxon>
    </lineage>
</organism>
<comment type="caution">
    <text evidence="2">The sequence shown here is derived from an EMBL/GenBank/DDBJ whole genome shotgun (WGS) entry which is preliminary data.</text>
</comment>
<dbReference type="Gene3D" id="3.30.457.10">
    <property type="entry name" value="Copper amine oxidase-like, N-terminal domain"/>
    <property type="match status" value="1"/>
</dbReference>
<dbReference type="AlphaFoldDB" id="A0A6V8PFR3"/>
<feature type="non-terminal residue" evidence="2">
    <location>
        <position position="1"/>
    </location>
</feature>
<evidence type="ECO:0000313" key="2">
    <source>
        <dbReference type="EMBL" id="GFP31549.1"/>
    </source>
</evidence>
<feature type="domain" description="Copper amine oxidase-like N-terminal" evidence="1">
    <location>
        <begin position="7"/>
        <end position="52"/>
    </location>
</feature>
<keyword evidence="3" id="KW-1185">Reference proteome</keyword>
<evidence type="ECO:0000313" key="3">
    <source>
        <dbReference type="Proteomes" id="UP000588083"/>
    </source>
</evidence>
<dbReference type="Pfam" id="PF07833">
    <property type="entry name" value="Cu_amine_oxidN1"/>
    <property type="match status" value="1"/>
</dbReference>
<dbReference type="Proteomes" id="UP000588083">
    <property type="component" value="Unassembled WGS sequence"/>
</dbReference>
<gene>
    <name evidence="2" type="ORF">HKBW3S34_02469</name>
</gene>
<proteinExistence type="predicted"/>
<sequence>RFINPLVEIKLTIGSHIAIVNGKFVAIDITNPRVVPVIKNNRTLVPLRFLVRYCIGYYTIAISWRFRVRVIGLRIRRKRVWSVLTSRHDPAMIIGMVNMFNKGGQNLMGIYKAV</sequence>